<comment type="caution">
    <text evidence="2">The sequence shown here is derived from an EMBL/GenBank/DDBJ whole genome shotgun (WGS) entry which is preliminary data.</text>
</comment>
<evidence type="ECO:0000313" key="2">
    <source>
        <dbReference type="EMBL" id="MCR8633954.1"/>
    </source>
</evidence>
<dbReference type="EMBL" id="JANQBD010000017">
    <property type="protein sequence ID" value="MCR8633954.1"/>
    <property type="molecule type" value="Genomic_DNA"/>
</dbReference>
<evidence type="ECO:0000256" key="1">
    <source>
        <dbReference type="SAM" id="Phobius"/>
    </source>
</evidence>
<gene>
    <name evidence="2" type="primary">spoIIIAF</name>
    <name evidence="2" type="ORF">NV381_22460</name>
</gene>
<sequence>MDWLGSWLKSIILIILLATFVDILLPNQTMQRYVKTVMSLFILLTLLQPLLSLFQKNASIDSMLADAEAMFKGSNDKSVLSAFSPKQGGAADMQTLDSIERQAALLKTRQEQQSQSLAQQQVSELMKRNIEQTTGMMVTNLNVEIAKDMSGQMQISKVYVQASVPSKSTGVKQTTAAPVKPITVEPVKKIDITIEPKSEAVFGGNKDKVDESANGIAGKTTSTVNTQEQTQIKMLLNKDWQVPLERITVEIAASSGKADY</sequence>
<dbReference type="NCBIfam" id="TIGR02896">
    <property type="entry name" value="spore_III_AF"/>
    <property type="match status" value="1"/>
</dbReference>
<name>A0ABT1YLB3_9BACL</name>
<dbReference type="InterPro" id="IPR014245">
    <property type="entry name" value="Spore_III_AF"/>
</dbReference>
<keyword evidence="1" id="KW-1133">Transmembrane helix</keyword>
<feature type="transmembrane region" description="Helical" evidence="1">
    <location>
        <begin position="6"/>
        <end position="25"/>
    </location>
</feature>
<organism evidence="2 3">
    <name type="scientific">Paenibacillus radicis</name>
    <name type="common">ex Xue et al. 2023</name>
    <dbReference type="NCBI Taxonomy" id="2972489"/>
    <lineage>
        <taxon>Bacteria</taxon>
        <taxon>Bacillati</taxon>
        <taxon>Bacillota</taxon>
        <taxon>Bacilli</taxon>
        <taxon>Bacillales</taxon>
        <taxon>Paenibacillaceae</taxon>
        <taxon>Paenibacillus</taxon>
    </lineage>
</organism>
<reference evidence="2 3" key="1">
    <citation type="submission" date="2022-08" db="EMBL/GenBank/DDBJ databases">
        <title>Paenibacillus endoradicis sp. nov., Paenibacillus radicibacter sp. nov and Paenibacillus pararadicis sp. nov., three cold-adapted plant growth-promoting bacteria isolated from root of Larix gmelinii in Great Khingan.</title>
        <authorList>
            <person name="Xue H."/>
        </authorList>
    </citation>
    <scope>NUCLEOTIDE SEQUENCE [LARGE SCALE GENOMIC DNA]</scope>
    <source>
        <strain evidence="2 3">N5-1-1-5</strain>
    </source>
</reference>
<dbReference type="Proteomes" id="UP001300012">
    <property type="component" value="Unassembled WGS sequence"/>
</dbReference>
<evidence type="ECO:0000313" key="3">
    <source>
        <dbReference type="Proteomes" id="UP001300012"/>
    </source>
</evidence>
<dbReference type="Pfam" id="PF09581">
    <property type="entry name" value="Spore_III_AF"/>
    <property type="match status" value="1"/>
</dbReference>
<keyword evidence="1" id="KW-0812">Transmembrane</keyword>
<keyword evidence="1" id="KW-0472">Membrane</keyword>
<dbReference type="RefSeq" id="WP_258215524.1">
    <property type="nucleotide sequence ID" value="NZ_JANQBD010000017.1"/>
</dbReference>
<keyword evidence="3" id="KW-1185">Reference proteome</keyword>
<accession>A0ABT1YLB3</accession>
<proteinExistence type="predicted"/>
<protein>
    <submittedName>
        <fullName evidence="2">Stage III sporulation protein AF</fullName>
    </submittedName>
</protein>
<feature type="transmembrane region" description="Helical" evidence="1">
    <location>
        <begin position="37"/>
        <end position="54"/>
    </location>
</feature>